<name>A0A4Y9XW48_9AGAM</name>
<protein>
    <submittedName>
        <fullName evidence="2">Uncharacterized protein</fullName>
    </submittedName>
</protein>
<sequence length="202" mass="21906">MSAIWSSAAYPSSSTRKETLPSLSRIPGPRIGRLVRAYCRLPQPSAIGGTEPLHAFLNLNEKINRALTMALELKLEAFIKASRRTLNIGTDETQLAAPCEALDVASPKREEGQDARGARIDRRAPNSKSHALGLRRPGMAPRHTTALPCKRGLDATYRFAAIGMRSSATTYWDEIGSDSLRRMSVDWDSGRGSSEGGAPSCP</sequence>
<feature type="compositionally biased region" description="Basic and acidic residues" evidence="1">
    <location>
        <begin position="106"/>
        <end position="124"/>
    </location>
</feature>
<reference evidence="2 3" key="1">
    <citation type="submission" date="2019-02" db="EMBL/GenBank/DDBJ databases">
        <title>Genome sequencing of the rare red list fungi Dentipellis fragilis.</title>
        <authorList>
            <person name="Buettner E."/>
            <person name="Kellner H."/>
        </authorList>
    </citation>
    <scope>NUCLEOTIDE SEQUENCE [LARGE SCALE GENOMIC DNA]</scope>
    <source>
        <strain evidence="2 3">DSM 105465</strain>
    </source>
</reference>
<evidence type="ECO:0000313" key="2">
    <source>
        <dbReference type="EMBL" id="TFY53577.1"/>
    </source>
</evidence>
<evidence type="ECO:0000313" key="3">
    <source>
        <dbReference type="Proteomes" id="UP000298327"/>
    </source>
</evidence>
<evidence type="ECO:0000256" key="1">
    <source>
        <dbReference type="SAM" id="MobiDB-lite"/>
    </source>
</evidence>
<accession>A0A4Y9XW48</accession>
<organism evidence="2 3">
    <name type="scientific">Dentipellis fragilis</name>
    <dbReference type="NCBI Taxonomy" id="205917"/>
    <lineage>
        <taxon>Eukaryota</taxon>
        <taxon>Fungi</taxon>
        <taxon>Dikarya</taxon>
        <taxon>Basidiomycota</taxon>
        <taxon>Agaricomycotina</taxon>
        <taxon>Agaricomycetes</taxon>
        <taxon>Russulales</taxon>
        <taxon>Hericiaceae</taxon>
        <taxon>Dentipellis</taxon>
    </lineage>
</organism>
<comment type="caution">
    <text evidence="2">The sequence shown here is derived from an EMBL/GenBank/DDBJ whole genome shotgun (WGS) entry which is preliminary data.</text>
</comment>
<dbReference type="EMBL" id="SEOQ01001133">
    <property type="protein sequence ID" value="TFY53577.1"/>
    <property type="molecule type" value="Genomic_DNA"/>
</dbReference>
<dbReference type="Proteomes" id="UP000298327">
    <property type="component" value="Unassembled WGS sequence"/>
</dbReference>
<dbReference type="AlphaFoldDB" id="A0A4Y9XW48"/>
<proteinExistence type="predicted"/>
<keyword evidence="3" id="KW-1185">Reference proteome</keyword>
<gene>
    <name evidence="2" type="ORF">EVG20_g10053</name>
</gene>
<feature type="region of interest" description="Disordered" evidence="1">
    <location>
        <begin position="106"/>
        <end position="146"/>
    </location>
</feature>